<name>A0A5J5FBL2_9PEZI</name>
<gene>
    <name evidence="3" type="ORF">FN846DRAFT_885749</name>
</gene>
<protein>
    <submittedName>
        <fullName evidence="3">Uncharacterized protein</fullName>
    </submittedName>
</protein>
<accession>A0A5J5FBL2</accession>
<dbReference type="EMBL" id="VXIS01000003">
    <property type="protein sequence ID" value="KAA8914747.1"/>
    <property type="molecule type" value="Genomic_DNA"/>
</dbReference>
<evidence type="ECO:0000313" key="3">
    <source>
        <dbReference type="EMBL" id="KAA8914747.1"/>
    </source>
</evidence>
<sequence>MWVGWRSSGVVKCKGAKRADHQNLSPQSWQAKRTTAAAGWSDSHDHARGAQGGGNTPGLDSGLDSPRHRHARSASLFAHGSQVPTGCHLSNRRTAYRCMAISKLAPQYAREILSGAYTGRDACASSTAAPIPTTAASNRSPTFITIPLHVATAVAIPIATHRDFPITITVPIIISMAGVTIPISMTINMPIYVTTTASIPTQIPIAIFIAMATPPPGNRYLPQHHHPHTIAIAMPIAMPLKIGAHVANAGTMTLRIAHSSTAAVPVPVAIPCPSNPHSYQPSYLDGGAITIRRRHRYLNADQHITIAGMPRIIQIPIAGHFPIRITTDISVPMSIINYNGITIPTTTAVNIPMAIHIPISSMLDSPIIIGSAIAKTIKTLAIAVAIHMFVTIAVTVGIVITIDMLIPRQMAEAMPIVSTSTIPILTAT</sequence>
<evidence type="ECO:0000313" key="4">
    <source>
        <dbReference type="Proteomes" id="UP000326924"/>
    </source>
</evidence>
<proteinExistence type="predicted"/>
<dbReference type="InParanoid" id="A0A5J5FBL2"/>
<evidence type="ECO:0000256" key="1">
    <source>
        <dbReference type="SAM" id="MobiDB-lite"/>
    </source>
</evidence>
<organism evidence="3 4">
    <name type="scientific">Sphaerosporella brunnea</name>
    <dbReference type="NCBI Taxonomy" id="1250544"/>
    <lineage>
        <taxon>Eukaryota</taxon>
        <taxon>Fungi</taxon>
        <taxon>Dikarya</taxon>
        <taxon>Ascomycota</taxon>
        <taxon>Pezizomycotina</taxon>
        <taxon>Pezizomycetes</taxon>
        <taxon>Pezizales</taxon>
        <taxon>Pyronemataceae</taxon>
        <taxon>Sphaerosporella</taxon>
    </lineage>
</organism>
<feature type="transmembrane region" description="Helical" evidence="2">
    <location>
        <begin position="380"/>
        <end position="406"/>
    </location>
</feature>
<evidence type="ECO:0000256" key="2">
    <source>
        <dbReference type="SAM" id="Phobius"/>
    </source>
</evidence>
<keyword evidence="2" id="KW-0812">Transmembrane</keyword>
<dbReference type="AlphaFoldDB" id="A0A5J5FBL2"/>
<dbReference type="Proteomes" id="UP000326924">
    <property type="component" value="Unassembled WGS sequence"/>
</dbReference>
<feature type="region of interest" description="Disordered" evidence="1">
    <location>
        <begin position="14"/>
        <end position="69"/>
    </location>
</feature>
<feature type="compositionally biased region" description="Polar residues" evidence="1">
    <location>
        <begin position="22"/>
        <end position="33"/>
    </location>
</feature>
<reference evidence="3 4" key="1">
    <citation type="submission" date="2019-09" db="EMBL/GenBank/DDBJ databases">
        <title>Draft genome of the ectomycorrhizal ascomycete Sphaerosporella brunnea.</title>
        <authorList>
            <consortium name="DOE Joint Genome Institute"/>
            <person name="Benucci G.M."/>
            <person name="Marozzi G."/>
            <person name="Antonielli L."/>
            <person name="Sanchez S."/>
            <person name="Marco P."/>
            <person name="Wang X."/>
            <person name="Falini L.B."/>
            <person name="Barry K."/>
            <person name="Haridas S."/>
            <person name="Lipzen A."/>
            <person name="Labutti K."/>
            <person name="Grigoriev I.V."/>
            <person name="Murat C."/>
            <person name="Martin F."/>
            <person name="Albertini E."/>
            <person name="Donnini D."/>
            <person name="Bonito G."/>
        </authorList>
    </citation>
    <scope>NUCLEOTIDE SEQUENCE [LARGE SCALE GENOMIC DNA]</scope>
    <source>
        <strain evidence="3 4">Sb_GMNB300</strain>
    </source>
</reference>
<keyword evidence="2" id="KW-0472">Membrane</keyword>
<keyword evidence="2" id="KW-1133">Transmembrane helix</keyword>
<keyword evidence="4" id="KW-1185">Reference proteome</keyword>
<comment type="caution">
    <text evidence="3">The sequence shown here is derived from an EMBL/GenBank/DDBJ whole genome shotgun (WGS) entry which is preliminary data.</text>
</comment>